<evidence type="ECO:0000256" key="4">
    <source>
        <dbReference type="SAM" id="SignalP"/>
    </source>
</evidence>
<feature type="transmembrane region" description="Helical" evidence="3">
    <location>
        <begin position="614"/>
        <end position="634"/>
    </location>
</feature>
<feature type="signal peptide" evidence="4">
    <location>
        <begin position="1"/>
        <end position="19"/>
    </location>
</feature>
<feature type="transmembrane region" description="Helical" evidence="3">
    <location>
        <begin position="540"/>
        <end position="560"/>
    </location>
</feature>
<keyword evidence="4" id="KW-0732">Signal</keyword>
<evidence type="ECO:0000256" key="3">
    <source>
        <dbReference type="SAM" id="Phobius"/>
    </source>
</evidence>
<dbReference type="InterPro" id="IPR029058">
    <property type="entry name" value="AB_hydrolase_fold"/>
</dbReference>
<gene>
    <name evidence="6" type="ORF">K1Y79_22725</name>
</gene>
<proteinExistence type="inferred from homology"/>
<organism evidence="6 7">
    <name type="scientific">Chitinophaga rhizophila</name>
    <dbReference type="NCBI Taxonomy" id="2866212"/>
    <lineage>
        <taxon>Bacteria</taxon>
        <taxon>Pseudomonadati</taxon>
        <taxon>Bacteroidota</taxon>
        <taxon>Chitinophagia</taxon>
        <taxon>Chitinophagales</taxon>
        <taxon>Chitinophagaceae</taxon>
        <taxon>Chitinophaga</taxon>
    </lineage>
</organism>
<evidence type="ECO:0000256" key="2">
    <source>
        <dbReference type="ARBA" id="ARBA00022801"/>
    </source>
</evidence>
<dbReference type="Proteomes" id="UP000812961">
    <property type="component" value="Unassembled WGS sequence"/>
</dbReference>
<feature type="transmembrane region" description="Helical" evidence="3">
    <location>
        <begin position="580"/>
        <end position="602"/>
    </location>
</feature>
<evidence type="ECO:0000259" key="5">
    <source>
        <dbReference type="Pfam" id="PF00561"/>
    </source>
</evidence>
<dbReference type="EMBL" id="JAICCF010000004">
    <property type="protein sequence ID" value="MBW8687170.1"/>
    <property type="molecule type" value="Genomic_DNA"/>
</dbReference>
<keyword evidence="3" id="KW-1133">Transmembrane helix</keyword>
<dbReference type="InterPro" id="IPR051601">
    <property type="entry name" value="Serine_prot/Carboxylest_S33"/>
</dbReference>
<evidence type="ECO:0000256" key="1">
    <source>
        <dbReference type="ARBA" id="ARBA00010088"/>
    </source>
</evidence>
<keyword evidence="3" id="KW-0812">Transmembrane</keyword>
<comment type="caution">
    <text evidence="6">The sequence shown here is derived from an EMBL/GenBank/DDBJ whole genome shotgun (WGS) entry which is preliminary data.</text>
</comment>
<dbReference type="GO" id="GO:0016787">
    <property type="term" value="F:hydrolase activity"/>
    <property type="evidence" value="ECO:0007669"/>
    <property type="project" value="UniProtKB-KW"/>
</dbReference>
<sequence length="635" mass="70199">MRRLLIITFLLCAFLDITAQQFTPAASFYPHAETLKKDPVTYGYFSVPENWDVAGSKQIKMAVAILKNKAGIANPEAVVFLQGGPGAGSIQNIFSWLTNPLREKNDIILLDIRGTGFSQPRLCPDLGKAMLNIYASNESAAADEAQKVKAVLSCKQEMLAKGIDVNAYHSQSVAKDLHALKTYLKYTSWNVYGVSYGTYMAMVYASLYPADLTSLILDSPVADVDQYYVKNTGNYMRSLNKVFQLCKNDPATNRQYPDLERVYYETIDALEKAPITVKVDKSVLPAQYFTYNAADFKLAIQQALYHKQLVEVIPLLIYQFHNRSEGPLSNLVSTFSNLLGMDYGVYYCVSCNEVLPNNSYTAYQQDAAAFPALNGGLSFYQSDFNVCRQWKGAGLHHDLSALSAATYPVLVFSGGYDPITPAANGEAVVTRFPDAHLVKAPTFGHVPSFSKIGGEVLTAFVGHPGSTPDSAAFKRATQVTLVKDVAINGGIVKMGTSLNRLDPIFLAPLTLAFVLMLAFVCIYSFRLLRKKYYTLPDSILRIMACILSLVALVAMGGLVYALTQTAAKGFVVMAFGLPAAFSWIFTLIYCFIVLLLLTYIYFFLRIKKISNRSILFSVIFSNSLFAIYLLYWGVL</sequence>
<dbReference type="InterPro" id="IPR000073">
    <property type="entry name" value="AB_hydrolase_1"/>
</dbReference>
<evidence type="ECO:0000313" key="7">
    <source>
        <dbReference type="Proteomes" id="UP000812961"/>
    </source>
</evidence>
<keyword evidence="3" id="KW-0472">Membrane</keyword>
<protein>
    <submittedName>
        <fullName evidence="6">Alpha/beta hydrolase</fullName>
    </submittedName>
</protein>
<feature type="chain" id="PRO_5046622719" evidence="4">
    <location>
        <begin position="20"/>
        <end position="635"/>
    </location>
</feature>
<dbReference type="RefSeq" id="WP_220252493.1">
    <property type="nucleotide sequence ID" value="NZ_JAICCF010000004.1"/>
</dbReference>
<dbReference type="Pfam" id="PF00561">
    <property type="entry name" value="Abhydrolase_1"/>
    <property type="match status" value="1"/>
</dbReference>
<feature type="transmembrane region" description="Helical" evidence="3">
    <location>
        <begin position="504"/>
        <end position="528"/>
    </location>
</feature>
<keyword evidence="2 6" id="KW-0378">Hydrolase</keyword>
<feature type="domain" description="AB hydrolase-1" evidence="5">
    <location>
        <begin position="77"/>
        <end position="449"/>
    </location>
</feature>
<dbReference type="Gene3D" id="3.40.50.1820">
    <property type="entry name" value="alpha/beta hydrolase"/>
    <property type="match status" value="1"/>
</dbReference>
<evidence type="ECO:0000313" key="6">
    <source>
        <dbReference type="EMBL" id="MBW8687170.1"/>
    </source>
</evidence>
<dbReference type="SUPFAM" id="SSF53474">
    <property type="entry name" value="alpha/beta-Hydrolases"/>
    <property type="match status" value="1"/>
</dbReference>
<accession>A0ABS7GJ56</accession>
<comment type="similarity">
    <text evidence="1">Belongs to the peptidase S33 family.</text>
</comment>
<reference evidence="6 7" key="1">
    <citation type="submission" date="2021-08" db="EMBL/GenBank/DDBJ databases">
        <title>The genome sequence of Chitinophaga sp. B61.</title>
        <authorList>
            <person name="Zhang X."/>
        </authorList>
    </citation>
    <scope>NUCLEOTIDE SEQUENCE [LARGE SCALE GENOMIC DNA]</scope>
    <source>
        <strain evidence="6 7">B61</strain>
    </source>
</reference>
<dbReference type="PANTHER" id="PTHR43248">
    <property type="entry name" value="2-SUCCINYL-6-HYDROXY-2,4-CYCLOHEXADIENE-1-CARBOXYLATE SYNTHASE"/>
    <property type="match status" value="1"/>
</dbReference>
<keyword evidence="7" id="KW-1185">Reference proteome</keyword>
<name>A0ABS7GJ56_9BACT</name>